<keyword evidence="2" id="KW-0472">Membrane</keyword>
<dbReference type="PROSITE" id="PS50092">
    <property type="entry name" value="TSP1"/>
    <property type="match status" value="1"/>
</dbReference>
<feature type="domain" description="Tyrosine-protein phosphatase" evidence="4">
    <location>
        <begin position="450"/>
        <end position="714"/>
    </location>
</feature>
<dbReference type="PANTHER" id="PTHR19134:SF449">
    <property type="entry name" value="TYROSINE-PROTEIN PHOSPHATASE 1"/>
    <property type="match status" value="1"/>
</dbReference>
<dbReference type="InterPro" id="IPR003595">
    <property type="entry name" value="Tyr_Pase_cat"/>
</dbReference>
<dbReference type="PROSITE" id="PS50055">
    <property type="entry name" value="TYR_PHOSPHATASE_PTP"/>
    <property type="match status" value="1"/>
</dbReference>
<dbReference type="PRINTS" id="PR00700">
    <property type="entry name" value="PRTYPHPHTASE"/>
</dbReference>
<gene>
    <name evidence="6" type="ORF">TCAL_06355</name>
</gene>
<dbReference type="EMBL" id="VCGU01000005">
    <property type="protein sequence ID" value="TRY74621.1"/>
    <property type="molecule type" value="Genomic_DNA"/>
</dbReference>
<dbReference type="InterPro" id="IPR000387">
    <property type="entry name" value="Tyr_Pase_dom"/>
</dbReference>
<dbReference type="InterPro" id="IPR029021">
    <property type="entry name" value="Prot-tyrosine_phosphatase-like"/>
</dbReference>
<evidence type="ECO:0000259" key="4">
    <source>
        <dbReference type="PROSITE" id="PS50055"/>
    </source>
</evidence>
<dbReference type="CDD" id="cd00047">
    <property type="entry name" value="PTPc"/>
    <property type="match status" value="1"/>
</dbReference>
<dbReference type="OMA" id="NDINVEC"/>
<feature type="transmembrane region" description="Helical" evidence="2">
    <location>
        <begin position="377"/>
        <end position="403"/>
    </location>
</feature>
<accession>A0A553PAA7</accession>
<dbReference type="InterPro" id="IPR050348">
    <property type="entry name" value="Protein-Tyr_Phosphatase"/>
</dbReference>
<name>A0A553PAA7_TIGCA</name>
<dbReference type="Proteomes" id="UP000318571">
    <property type="component" value="Chromosome 2"/>
</dbReference>
<sequence length="714" mass="80532">MKHNFIENVAYLLIFLISAATSQPMELKPGTIHVIYGIEETSLEFVLQNVNRSCSLSKVGQTNLACTGQTPRGPTMCRDFNVLVEIDPGLTRCKIRYPNLDEADQGLWKIQENSTNSKPVYIRLYVLERQFAQIARPTIPSEDCQLPKLGFYGGYMKSGGVVACDDEDVSKCQKACFLYKCLAWATPTVKKSTTLFCCYLKKSIDLVYLSEERHSGFSQCPSCIKDHTTIQEPLRSFTVSNYPTCKMKCLTTNGCTQFAYVVPEVPKIVHWSNEVPTTCILGGAQSHRSPSQNRTLWQPKQCPNGEWSEWSGFSECSRNCSGEQFRHRTCTLKDRSGPDCEGPWREQQGCGIWSDQECAAISDSTPQVFQEEPDQTWYIGLEVFGALSVIALALVIVVFGLLYKNRRRTKPRQQNLQLSATNRSKKPAAKSNPIPVSDFRSRVRNGLNPYKNEFVELDNDDFHLHNGFSKSYGRAQNRFDQGISLNRYSNILPYDHSIVRLQENLFGTQYVNASFIHGIDDNLTVIAAQGPTIETVPHFLQMICENSVHFVIMLTNLKAKKSQTGKNMEKCAKYWSIRGGEQTNLQPFKVSNRAKKAIAPHVIQRECSIIGPDRNKHTFTHIQFEDWPHFGTPESAELLVDCAEEVRQLIPPNRKSTILVHCSAGVGPTGIFIGLFKLMNDIDKDIPALDVYSTVLGMRRDRMCMVSISSAFKL</sequence>
<keyword evidence="3" id="KW-0732">Signal</keyword>
<evidence type="ECO:0000259" key="5">
    <source>
        <dbReference type="PROSITE" id="PS50056"/>
    </source>
</evidence>
<dbReference type="SUPFAM" id="SSF52799">
    <property type="entry name" value="(Phosphotyrosine protein) phosphatases II"/>
    <property type="match status" value="1"/>
</dbReference>
<keyword evidence="2" id="KW-0812">Transmembrane</keyword>
<dbReference type="SMART" id="SM00194">
    <property type="entry name" value="PTPc"/>
    <property type="match status" value="1"/>
</dbReference>
<dbReference type="Gene3D" id="2.20.100.10">
    <property type="entry name" value="Thrombospondin type-1 (TSP1) repeat"/>
    <property type="match status" value="1"/>
</dbReference>
<keyword evidence="2" id="KW-1133">Transmembrane helix</keyword>
<dbReference type="Gene3D" id="3.90.190.10">
    <property type="entry name" value="Protein tyrosine phosphatase superfamily"/>
    <property type="match status" value="1"/>
</dbReference>
<dbReference type="PROSITE" id="PS50056">
    <property type="entry name" value="TYR_PHOSPHATASE_2"/>
    <property type="match status" value="1"/>
</dbReference>
<dbReference type="STRING" id="6832.A0A553PAA7"/>
<keyword evidence="7" id="KW-1185">Reference proteome</keyword>
<comment type="caution">
    <text evidence="6">The sequence shown here is derived from an EMBL/GenBank/DDBJ whole genome shotgun (WGS) entry which is preliminary data.</text>
</comment>
<evidence type="ECO:0008006" key="8">
    <source>
        <dbReference type="Google" id="ProtNLM"/>
    </source>
</evidence>
<dbReference type="InterPro" id="IPR000242">
    <property type="entry name" value="PTP_cat"/>
</dbReference>
<dbReference type="SMART" id="SM00404">
    <property type="entry name" value="PTPc_motif"/>
    <property type="match status" value="1"/>
</dbReference>
<evidence type="ECO:0000313" key="6">
    <source>
        <dbReference type="EMBL" id="TRY74621.1"/>
    </source>
</evidence>
<dbReference type="Pfam" id="PF00102">
    <property type="entry name" value="Y_phosphatase"/>
    <property type="match status" value="1"/>
</dbReference>
<dbReference type="InterPro" id="IPR036383">
    <property type="entry name" value="TSP1_rpt_sf"/>
</dbReference>
<dbReference type="AlphaFoldDB" id="A0A553PAA7"/>
<feature type="domain" description="Tyrosine specific protein phosphatases" evidence="5">
    <location>
        <begin position="637"/>
        <end position="713"/>
    </location>
</feature>
<feature type="signal peptide" evidence="3">
    <location>
        <begin position="1"/>
        <end position="22"/>
    </location>
</feature>
<evidence type="ECO:0000313" key="7">
    <source>
        <dbReference type="Proteomes" id="UP000318571"/>
    </source>
</evidence>
<reference evidence="6 7" key="1">
    <citation type="journal article" date="2018" name="Nat. Ecol. Evol.">
        <title>Genomic signatures of mitonuclear coevolution across populations of Tigriopus californicus.</title>
        <authorList>
            <person name="Barreto F.S."/>
            <person name="Watson E.T."/>
            <person name="Lima T.G."/>
            <person name="Willett C.S."/>
            <person name="Edmands S."/>
            <person name="Li W."/>
            <person name="Burton R.S."/>
        </authorList>
    </citation>
    <scope>NUCLEOTIDE SEQUENCE [LARGE SCALE GENOMIC DNA]</scope>
    <source>
        <strain evidence="6 7">San Diego</strain>
    </source>
</reference>
<dbReference type="GO" id="GO:0048666">
    <property type="term" value="P:neuron development"/>
    <property type="evidence" value="ECO:0007669"/>
    <property type="project" value="UniProtKB-ARBA"/>
</dbReference>
<evidence type="ECO:0000256" key="3">
    <source>
        <dbReference type="SAM" id="SignalP"/>
    </source>
</evidence>
<dbReference type="InterPro" id="IPR000884">
    <property type="entry name" value="TSP1_rpt"/>
</dbReference>
<dbReference type="SUPFAM" id="SSF82895">
    <property type="entry name" value="TSP-1 type 1 repeat"/>
    <property type="match status" value="1"/>
</dbReference>
<evidence type="ECO:0000256" key="2">
    <source>
        <dbReference type="SAM" id="Phobius"/>
    </source>
</evidence>
<evidence type="ECO:0000256" key="1">
    <source>
        <dbReference type="SAM" id="MobiDB-lite"/>
    </source>
</evidence>
<organism evidence="6 7">
    <name type="scientific">Tigriopus californicus</name>
    <name type="common">Marine copepod</name>
    <dbReference type="NCBI Taxonomy" id="6832"/>
    <lineage>
        <taxon>Eukaryota</taxon>
        <taxon>Metazoa</taxon>
        <taxon>Ecdysozoa</taxon>
        <taxon>Arthropoda</taxon>
        <taxon>Crustacea</taxon>
        <taxon>Multicrustacea</taxon>
        <taxon>Hexanauplia</taxon>
        <taxon>Copepoda</taxon>
        <taxon>Harpacticoida</taxon>
        <taxon>Harpacticidae</taxon>
        <taxon>Tigriopus</taxon>
    </lineage>
</organism>
<dbReference type="GO" id="GO:0004725">
    <property type="term" value="F:protein tyrosine phosphatase activity"/>
    <property type="evidence" value="ECO:0007669"/>
    <property type="project" value="InterPro"/>
</dbReference>
<dbReference type="PANTHER" id="PTHR19134">
    <property type="entry name" value="RECEPTOR-TYPE TYROSINE-PROTEIN PHOSPHATASE"/>
    <property type="match status" value="1"/>
</dbReference>
<protein>
    <recommendedName>
        <fullName evidence="8">Tyrosine-protein phosphatase domain-containing protein</fullName>
    </recommendedName>
</protein>
<feature type="region of interest" description="Disordered" evidence="1">
    <location>
        <begin position="412"/>
        <end position="436"/>
    </location>
</feature>
<feature type="compositionally biased region" description="Polar residues" evidence="1">
    <location>
        <begin position="412"/>
        <end position="422"/>
    </location>
</feature>
<feature type="chain" id="PRO_5022232472" description="Tyrosine-protein phosphatase domain-containing protein" evidence="3">
    <location>
        <begin position="23"/>
        <end position="714"/>
    </location>
</feature>
<proteinExistence type="predicted"/>